<gene>
    <name evidence="1" type="ORF">BpHYR1_034269</name>
</gene>
<sequence>MSRAKNIENYCAFKTRKYARKPIMTYLMVNNKFNLTRNPKDLTLVNTVKLPNKHTGNDSNSTHQYLFDQIVFMNP</sequence>
<accession>A0A3M7R4H4</accession>
<protein>
    <submittedName>
        <fullName evidence="1">Uncharacterized protein</fullName>
    </submittedName>
</protein>
<proteinExistence type="predicted"/>
<evidence type="ECO:0000313" key="1">
    <source>
        <dbReference type="EMBL" id="RNA18446.1"/>
    </source>
</evidence>
<dbReference type="AlphaFoldDB" id="A0A3M7R4H4"/>
<evidence type="ECO:0000313" key="2">
    <source>
        <dbReference type="Proteomes" id="UP000276133"/>
    </source>
</evidence>
<dbReference type="Proteomes" id="UP000276133">
    <property type="component" value="Unassembled WGS sequence"/>
</dbReference>
<comment type="caution">
    <text evidence="1">The sequence shown here is derived from an EMBL/GenBank/DDBJ whole genome shotgun (WGS) entry which is preliminary data.</text>
</comment>
<name>A0A3M7R4H4_BRAPC</name>
<organism evidence="1 2">
    <name type="scientific">Brachionus plicatilis</name>
    <name type="common">Marine rotifer</name>
    <name type="synonym">Brachionus muelleri</name>
    <dbReference type="NCBI Taxonomy" id="10195"/>
    <lineage>
        <taxon>Eukaryota</taxon>
        <taxon>Metazoa</taxon>
        <taxon>Spiralia</taxon>
        <taxon>Gnathifera</taxon>
        <taxon>Rotifera</taxon>
        <taxon>Eurotatoria</taxon>
        <taxon>Monogononta</taxon>
        <taxon>Pseudotrocha</taxon>
        <taxon>Ploima</taxon>
        <taxon>Brachionidae</taxon>
        <taxon>Brachionus</taxon>
    </lineage>
</organism>
<reference evidence="1 2" key="1">
    <citation type="journal article" date="2018" name="Sci. Rep.">
        <title>Genomic signatures of local adaptation to the degree of environmental predictability in rotifers.</title>
        <authorList>
            <person name="Franch-Gras L."/>
            <person name="Hahn C."/>
            <person name="Garcia-Roger E.M."/>
            <person name="Carmona M.J."/>
            <person name="Serra M."/>
            <person name="Gomez A."/>
        </authorList>
    </citation>
    <scope>NUCLEOTIDE SEQUENCE [LARGE SCALE GENOMIC DNA]</scope>
    <source>
        <strain evidence="1">HYR1</strain>
    </source>
</reference>
<dbReference type="EMBL" id="REGN01004241">
    <property type="protein sequence ID" value="RNA18446.1"/>
    <property type="molecule type" value="Genomic_DNA"/>
</dbReference>
<keyword evidence="2" id="KW-1185">Reference proteome</keyword>